<dbReference type="NCBIfam" id="TIGR01200">
    <property type="entry name" value="GLPGLI"/>
    <property type="match status" value="1"/>
</dbReference>
<proteinExistence type="predicted"/>
<keyword evidence="2" id="KW-1185">Reference proteome</keyword>
<organism evidence="1 2">
    <name type="scientific">Soonwooa buanensis</name>
    <dbReference type="NCBI Taxonomy" id="619805"/>
    <lineage>
        <taxon>Bacteria</taxon>
        <taxon>Pseudomonadati</taxon>
        <taxon>Bacteroidota</taxon>
        <taxon>Flavobacteriia</taxon>
        <taxon>Flavobacteriales</taxon>
        <taxon>Weeksellaceae</taxon>
        <taxon>Chryseobacterium group</taxon>
        <taxon>Soonwooa</taxon>
    </lineage>
</organism>
<dbReference type="OrthoDB" id="1440774at2"/>
<dbReference type="STRING" id="619805.SAMN05660477_00019"/>
<dbReference type="Proteomes" id="UP000191112">
    <property type="component" value="Unassembled WGS sequence"/>
</dbReference>
<dbReference type="RefSeq" id="WP_079665361.1">
    <property type="nucleotide sequence ID" value="NZ_FUYZ01000001.1"/>
</dbReference>
<reference evidence="1 2" key="1">
    <citation type="submission" date="2017-02" db="EMBL/GenBank/DDBJ databases">
        <authorList>
            <person name="Peterson S.W."/>
        </authorList>
    </citation>
    <scope>NUCLEOTIDE SEQUENCE [LARGE SCALE GENOMIC DNA]</scope>
    <source>
        <strain evidence="1 2">DSM 22323</strain>
    </source>
</reference>
<evidence type="ECO:0000313" key="1">
    <source>
        <dbReference type="EMBL" id="SKB58093.1"/>
    </source>
</evidence>
<dbReference type="EMBL" id="FUYZ01000001">
    <property type="protein sequence ID" value="SKB58093.1"/>
    <property type="molecule type" value="Genomic_DNA"/>
</dbReference>
<gene>
    <name evidence="1" type="ORF">SAMN05660477_00019</name>
</gene>
<accession>A0A1T5CFH6</accession>
<evidence type="ECO:0000313" key="2">
    <source>
        <dbReference type="Proteomes" id="UP000191112"/>
    </source>
</evidence>
<dbReference type="InterPro" id="IPR005901">
    <property type="entry name" value="GLPGLI"/>
</dbReference>
<protein>
    <submittedName>
        <fullName evidence="1">GLPGLI family protein</fullName>
    </submittedName>
</protein>
<sequence length="262" mass="30690">MRCILYFLIISNLSFSQKLSFIYETKFRYNSDKPNDYYEKNMLLEIDDNKSIFRDIDDKKIDSIRLNNGRGMTKMGVENNYYVKKDFQSDSVDKIITYLGVNYLLPIDEKLNWIIKPEKTKLGKYTVQKAEINYGGRDWSAWFTTDLAFNDGPYIFHGLPGLIVSIQDSKNDFSFNLIQVKKYENLFDARTKTVTIDWKKYESLAKSYYNDPYDLLSKAGRKVTMTGPNGNVMDINEVAKEVQNEILQDNNPIELNHKINYK</sequence>
<name>A0A1T5CFH6_9FLAO</name>
<dbReference type="AlphaFoldDB" id="A0A1T5CFH6"/>